<proteinExistence type="predicted"/>
<dbReference type="GeneID" id="64766991"/>
<dbReference type="KEGG" id="vg:64766991"/>
<sequence length="260" mass="27061">MARKIFNGLDLQNQRIEAVASPASPTDAANKSYVDNLVKGQVWKVGVRVASTTNVDILAPGTVIDGITLANGDSILLKNQSSETDNGIYVYTSASAALTRRDDANSADTLVPNTTVYVAEGDTNADTAWTLTTDAPITVGTTNLTFAQSGGVAPYTAGDGLDLNGMEFSVKSGTGIIVGDEVSIDTTIVARKYATNIGDGTTTSIVVTHSLGSRDVAVSVRDATTHEEVYPDVEMTTPDTVTLKFAVAPASNELRAVVVG</sequence>
<organism evidence="1 2">
    <name type="scientific">Mycobacterium phage Phrappuccino</name>
    <dbReference type="NCBI Taxonomy" id="2591223"/>
    <lineage>
        <taxon>Viruses</taxon>
        <taxon>Duplodnaviria</taxon>
        <taxon>Heunggongvirae</taxon>
        <taxon>Uroviricota</taxon>
        <taxon>Caudoviricetes</taxon>
        <taxon>Phrappuccinovirus</taxon>
        <taxon>Phrappuccinovirus phrappuccino</taxon>
        <taxon>Phreappuccinovirus Phrappuccino</taxon>
    </lineage>
</organism>
<evidence type="ECO:0000313" key="1">
    <source>
        <dbReference type="EMBL" id="QDH91745.1"/>
    </source>
</evidence>
<accession>A0A514DDQ5</accession>
<dbReference type="EMBL" id="MK937592">
    <property type="protein sequence ID" value="QDH91745.1"/>
    <property type="molecule type" value="Genomic_DNA"/>
</dbReference>
<reference evidence="1 2" key="1">
    <citation type="submission" date="2019-05" db="EMBL/GenBank/DDBJ databases">
        <authorList>
            <person name="Pope W.H."/>
            <person name="Garlena R.A."/>
            <person name="Russell D.A."/>
            <person name="Jacobs-Sera D."/>
            <person name="Hatfull G.F."/>
        </authorList>
    </citation>
    <scope>NUCLEOTIDE SEQUENCE [LARGE SCALE GENOMIC DNA]</scope>
</reference>
<gene>
    <name evidence="1" type="primary">70</name>
    <name evidence="1" type="ORF">SEA_PHRAPPUCCINO_70</name>
</gene>
<keyword evidence="2" id="KW-1185">Reference proteome</keyword>
<dbReference type="Proteomes" id="UP000316777">
    <property type="component" value="Segment"/>
</dbReference>
<evidence type="ECO:0000313" key="2">
    <source>
        <dbReference type="Proteomes" id="UP000316777"/>
    </source>
</evidence>
<protein>
    <submittedName>
        <fullName evidence="1">Uncharacterized protein</fullName>
    </submittedName>
</protein>
<dbReference type="RefSeq" id="YP_010059759.1">
    <property type="nucleotide sequence ID" value="NC_054727.1"/>
</dbReference>
<name>A0A514DDQ5_9CAUD</name>